<dbReference type="STRING" id="22663.A0A2I0JWB1"/>
<dbReference type="AlphaFoldDB" id="A0A2I0JWB1"/>
<feature type="transmembrane region" description="Helical" evidence="1">
    <location>
        <begin position="56"/>
        <end position="82"/>
    </location>
</feature>
<dbReference type="EMBL" id="PGOL01001146">
    <property type="protein sequence ID" value="PKI60608.1"/>
    <property type="molecule type" value="Genomic_DNA"/>
</dbReference>
<evidence type="ECO:0000256" key="1">
    <source>
        <dbReference type="SAM" id="Phobius"/>
    </source>
</evidence>
<comment type="caution">
    <text evidence="2">The sequence shown here is derived from an EMBL/GenBank/DDBJ whole genome shotgun (WGS) entry which is preliminary data.</text>
</comment>
<feature type="transmembrane region" description="Helical" evidence="1">
    <location>
        <begin position="138"/>
        <end position="157"/>
    </location>
</feature>
<feature type="transmembrane region" description="Helical" evidence="1">
    <location>
        <begin position="232"/>
        <end position="253"/>
    </location>
</feature>
<gene>
    <name evidence="2" type="ORF">CRG98_019084</name>
</gene>
<evidence type="ECO:0000313" key="2">
    <source>
        <dbReference type="EMBL" id="PKI60608.1"/>
    </source>
</evidence>
<keyword evidence="1" id="KW-0472">Membrane</keyword>
<evidence type="ECO:0000313" key="3">
    <source>
        <dbReference type="Proteomes" id="UP000233551"/>
    </source>
</evidence>
<name>A0A2I0JWB1_PUNGR</name>
<reference evidence="2 3" key="1">
    <citation type="submission" date="2017-11" db="EMBL/GenBank/DDBJ databases">
        <title>De-novo sequencing of pomegranate (Punica granatum L.) genome.</title>
        <authorList>
            <person name="Akparov Z."/>
            <person name="Amiraslanov A."/>
            <person name="Hajiyeva S."/>
            <person name="Abbasov M."/>
            <person name="Kaur K."/>
            <person name="Hamwieh A."/>
            <person name="Solovyev V."/>
            <person name="Salamov A."/>
            <person name="Braich B."/>
            <person name="Kosarev P."/>
            <person name="Mahmoud A."/>
            <person name="Hajiyev E."/>
            <person name="Babayeva S."/>
            <person name="Izzatullayeva V."/>
            <person name="Mammadov A."/>
            <person name="Mammadov A."/>
            <person name="Sharifova S."/>
            <person name="Ojaghi J."/>
            <person name="Eynullazada K."/>
            <person name="Bayramov B."/>
            <person name="Abdulazimova A."/>
            <person name="Shahmuradov I."/>
        </authorList>
    </citation>
    <scope>NUCLEOTIDE SEQUENCE [LARGE SCALE GENOMIC DNA]</scope>
    <source>
        <strain evidence="3">cv. AG2017</strain>
        <tissue evidence="2">Leaf</tissue>
    </source>
</reference>
<keyword evidence="3" id="KW-1185">Reference proteome</keyword>
<organism evidence="2 3">
    <name type="scientific">Punica granatum</name>
    <name type="common">Pomegranate</name>
    <dbReference type="NCBI Taxonomy" id="22663"/>
    <lineage>
        <taxon>Eukaryota</taxon>
        <taxon>Viridiplantae</taxon>
        <taxon>Streptophyta</taxon>
        <taxon>Embryophyta</taxon>
        <taxon>Tracheophyta</taxon>
        <taxon>Spermatophyta</taxon>
        <taxon>Magnoliopsida</taxon>
        <taxon>eudicotyledons</taxon>
        <taxon>Gunneridae</taxon>
        <taxon>Pentapetalae</taxon>
        <taxon>rosids</taxon>
        <taxon>malvids</taxon>
        <taxon>Myrtales</taxon>
        <taxon>Lythraceae</taxon>
        <taxon>Punica</taxon>
    </lineage>
</organism>
<protein>
    <recommendedName>
        <fullName evidence="4">Transmembrane protein</fullName>
    </recommendedName>
</protein>
<accession>A0A2I0JWB1</accession>
<keyword evidence="1" id="KW-0812">Transmembrane</keyword>
<keyword evidence="1" id="KW-1133">Transmembrane helix</keyword>
<sequence length="530" mass="58325">MGYVGSPHQSSSLGMQNVGFRQTSHKANILPPQRQGFDEMTSSQHQRRSVRRARSLVLLAILPGLLTCVSLLSCFVSSLSLLARASCNLVGSAHSCEFTFMLRKFAEPARSCYLQPCQVCSPVRVYFHASQVRRACSLVLAILPGLLTCASLFSCFASSPSLLARASCNLAESAHQCEFTFMLRKFAEPASSCFLQSCWVCSPLRVYFHSSQVRRACSLVLLATLPGLLTRASLLSCFATCSLVLLAILPGLLTRASLLLCFASSPSLLARASCNLAGSAYPYEFTFMLRKFAEPACLCFLQSCPVCSPVRVYFHASHVGRAYSLGFLQPRQIGSIRDSFRKTPATVNSGGQAVRVDSITLGPNYHYSHLRRSVRSREPLTLPHNSIGRLCGDVRPDLCQTGLKFWTCSVFRDLCRDVWVDPITLGPNDHHSHLRGSVRSQEPLTLPQNSIGNFRGDVRPDLYQSGLFSVLAGSVCAFRVRIQKIFLDHFRANRPVLWLFRGSCTTLDDLGNWSTSATGRGGPHCDVSPF</sequence>
<proteinExistence type="predicted"/>
<dbReference type="Proteomes" id="UP000233551">
    <property type="component" value="Unassembled WGS sequence"/>
</dbReference>
<evidence type="ECO:0008006" key="4">
    <source>
        <dbReference type="Google" id="ProtNLM"/>
    </source>
</evidence>